<evidence type="ECO:0000256" key="3">
    <source>
        <dbReference type="ARBA" id="ARBA00022475"/>
    </source>
</evidence>
<feature type="transmembrane region" description="Helical" evidence="7">
    <location>
        <begin position="12"/>
        <end position="31"/>
    </location>
</feature>
<evidence type="ECO:0000313" key="10">
    <source>
        <dbReference type="Proteomes" id="UP000182237"/>
    </source>
</evidence>
<dbReference type="AlphaFoldDB" id="A0A1H1U1D0"/>
<evidence type="ECO:0000256" key="1">
    <source>
        <dbReference type="ARBA" id="ARBA00004651"/>
    </source>
</evidence>
<dbReference type="PROSITE" id="PS50850">
    <property type="entry name" value="MFS"/>
    <property type="match status" value="1"/>
</dbReference>
<evidence type="ECO:0000256" key="2">
    <source>
        <dbReference type="ARBA" id="ARBA00022448"/>
    </source>
</evidence>
<proteinExistence type="predicted"/>
<feature type="transmembrane region" description="Helical" evidence="7">
    <location>
        <begin position="400"/>
        <end position="421"/>
    </location>
</feature>
<feature type="transmembrane region" description="Helical" evidence="7">
    <location>
        <begin position="137"/>
        <end position="157"/>
    </location>
</feature>
<accession>A0A1H1U1D0</accession>
<keyword evidence="2" id="KW-0813">Transport</keyword>
<dbReference type="PANTHER" id="PTHR42718">
    <property type="entry name" value="MAJOR FACILITATOR SUPERFAMILY MULTIDRUG TRANSPORTER MFSC"/>
    <property type="match status" value="1"/>
</dbReference>
<feature type="transmembrane region" description="Helical" evidence="7">
    <location>
        <begin position="357"/>
        <end position="388"/>
    </location>
</feature>
<dbReference type="PANTHER" id="PTHR42718:SF47">
    <property type="entry name" value="METHYL VIOLOGEN RESISTANCE PROTEIN SMVA"/>
    <property type="match status" value="1"/>
</dbReference>
<dbReference type="InterPro" id="IPR036259">
    <property type="entry name" value="MFS_trans_sf"/>
</dbReference>
<feature type="transmembrane region" description="Helical" evidence="7">
    <location>
        <begin position="51"/>
        <end position="71"/>
    </location>
</feature>
<dbReference type="Proteomes" id="UP000182237">
    <property type="component" value="Chromosome I"/>
</dbReference>
<feature type="transmembrane region" description="Helical" evidence="7">
    <location>
        <begin position="266"/>
        <end position="284"/>
    </location>
</feature>
<name>A0A1H1U1D0_9CORY</name>
<keyword evidence="5 7" id="KW-1133">Transmembrane helix</keyword>
<dbReference type="Pfam" id="PF07690">
    <property type="entry name" value="MFS_1"/>
    <property type="match status" value="1"/>
</dbReference>
<dbReference type="GO" id="GO:0005886">
    <property type="term" value="C:plasma membrane"/>
    <property type="evidence" value="ECO:0007669"/>
    <property type="project" value="UniProtKB-SubCell"/>
</dbReference>
<sequence>MSNLSTPTQRWGFFAVISLGLFMIGLDNSILYTALPTLEAQLETSTTEALWIINAYPLVLSGLLLGTGTLGDKIGHRLMFVIGLVIFGVASLAAAYSPSPLALIGARALLGVGAATMMPATLALIRLTFPDEQERNTAIGIWGSVAVVGAGVGPLVGGALLEAFWWGSVFLINVPVAVVALLLTLLLAPENVPHPSKHWDVVSSLYALVALSGATAAIKEAANPERSAALLVAVVAAAVVGGALFGRRQARLDDPLLTFDIFRSRLFTGGVVAAAGAMVVMAGAELQTTQRLQLVDGFTPLQAGAVLLAVAAAALPASILGGANLHRVGFLPLVAGGFAAAVVGLGLATWASRADHLVGFLVALAVLGWSAGSIMSVASVAIIGAAPMSRSGMAAGVEEVSYEFGTLLTVSVTGSLLPLWLARNLERASFDAAYVSAYNSILLLLAGAAAVFAVVTWWCFRDNPKSGEIRPSP</sequence>
<dbReference type="CDD" id="cd17321">
    <property type="entry name" value="MFS_MMR_MDR_like"/>
    <property type="match status" value="1"/>
</dbReference>
<evidence type="ECO:0000256" key="5">
    <source>
        <dbReference type="ARBA" id="ARBA00022989"/>
    </source>
</evidence>
<feature type="transmembrane region" description="Helical" evidence="7">
    <location>
        <begin position="199"/>
        <end position="216"/>
    </location>
</feature>
<evidence type="ECO:0000313" key="9">
    <source>
        <dbReference type="EMBL" id="SDS66375.1"/>
    </source>
</evidence>
<dbReference type="Gene3D" id="1.20.1720.10">
    <property type="entry name" value="Multidrug resistance protein D"/>
    <property type="match status" value="1"/>
</dbReference>
<evidence type="ECO:0000259" key="8">
    <source>
        <dbReference type="PROSITE" id="PS50850"/>
    </source>
</evidence>
<evidence type="ECO:0000256" key="4">
    <source>
        <dbReference type="ARBA" id="ARBA00022692"/>
    </source>
</evidence>
<dbReference type="Gene3D" id="1.20.1250.20">
    <property type="entry name" value="MFS general substrate transporter like domains"/>
    <property type="match status" value="1"/>
</dbReference>
<dbReference type="EMBL" id="LT629765">
    <property type="protein sequence ID" value="SDS66375.1"/>
    <property type="molecule type" value="Genomic_DNA"/>
</dbReference>
<keyword evidence="10" id="KW-1185">Reference proteome</keyword>
<feature type="transmembrane region" description="Helical" evidence="7">
    <location>
        <begin position="78"/>
        <end position="96"/>
    </location>
</feature>
<dbReference type="InterPro" id="IPR020846">
    <property type="entry name" value="MFS_dom"/>
</dbReference>
<feature type="transmembrane region" description="Helical" evidence="7">
    <location>
        <begin position="441"/>
        <end position="460"/>
    </location>
</feature>
<keyword evidence="6 7" id="KW-0472">Membrane</keyword>
<feature type="transmembrane region" description="Helical" evidence="7">
    <location>
        <begin position="228"/>
        <end position="245"/>
    </location>
</feature>
<comment type="subcellular location">
    <subcellularLocation>
        <location evidence="1">Cell membrane</location>
        <topology evidence="1">Multi-pass membrane protein</topology>
    </subcellularLocation>
</comment>
<dbReference type="InterPro" id="IPR011701">
    <property type="entry name" value="MFS"/>
</dbReference>
<evidence type="ECO:0000256" key="7">
    <source>
        <dbReference type="SAM" id="Phobius"/>
    </source>
</evidence>
<feature type="transmembrane region" description="Helical" evidence="7">
    <location>
        <begin position="163"/>
        <end position="187"/>
    </location>
</feature>
<protein>
    <submittedName>
        <fullName evidence="9">MFS transporter, DHA2 family, multidrug resistance protein</fullName>
    </submittedName>
</protein>
<evidence type="ECO:0000256" key="6">
    <source>
        <dbReference type="ARBA" id="ARBA00023136"/>
    </source>
</evidence>
<dbReference type="eggNOG" id="COG0477">
    <property type="taxonomic scope" value="Bacteria"/>
</dbReference>
<reference evidence="9 10" key="1">
    <citation type="submission" date="2016-10" db="EMBL/GenBank/DDBJ databases">
        <authorList>
            <person name="de Groot N.N."/>
        </authorList>
    </citation>
    <scope>NUCLEOTIDE SEQUENCE [LARGE SCALE GENOMIC DNA]</scope>
    <source>
        <strain evidence="9 10">DSM 45434</strain>
    </source>
</reference>
<organism evidence="9 10">
    <name type="scientific">Corynebacterium timonense</name>
    <dbReference type="NCBI Taxonomy" id="441500"/>
    <lineage>
        <taxon>Bacteria</taxon>
        <taxon>Bacillati</taxon>
        <taxon>Actinomycetota</taxon>
        <taxon>Actinomycetes</taxon>
        <taxon>Mycobacteriales</taxon>
        <taxon>Corynebacteriaceae</taxon>
        <taxon>Corynebacterium</taxon>
    </lineage>
</organism>
<dbReference type="SUPFAM" id="SSF103473">
    <property type="entry name" value="MFS general substrate transporter"/>
    <property type="match status" value="1"/>
</dbReference>
<feature type="domain" description="Major facilitator superfamily (MFS) profile" evidence="8">
    <location>
        <begin position="13"/>
        <end position="465"/>
    </location>
</feature>
<gene>
    <name evidence="9" type="ORF">SAMN04488539_2125</name>
</gene>
<dbReference type="RefSeq" id="WP_019193656.1">
    <property type="nucleotide sequence ID" value="NZ_LT629765.1"/>
</dbReference>
<keyword evidence="3" id="KW-1003">Cell membrane</keyword>
<dbReference type="GO" id="GO:0022857">
    <property type="term" value="F:transmembrane transporter activity"/>
    <property type="evidence" value="ECO:0007669"/>
    <property type="project" value="InterPro"/>
</dbReference>
<feature type="transmembrane region" description="Helical" evidence="7">
    <location>
        <begin position="304"/>
        <end position="323"/>
    </location>
</feature>
<keyword evidence="4 7" id="KW-0812">Transmembrane</keyword>
<feature type="transmembrane region" description="Helical" evidence="7">
    <location>
        <begin position="330"/>
        <end position="351"/>
    </location>
</feature>
<feature type="transmembrane region" description="Helical" evidence="7">
    <location>
        <begin position="102"/>
        <end position="125"/>
    </location>
</feature>